<dbReference type="InterPro" id="IPR057965">
    <property type="entry name" value="STEEP1_dom"/>
</dbReference>
<evidence type="ECO:0000259" key="2">
    <source>
        <dbReference type="Pfam" id="PF25809"/>
    </source>
</evidence>
<organism evidence="3 4">
    <name type="scientific">Penicillium angulare</name>
    <dbReference type="NCBI Taxonomy" id="116970"/>
    <lineage>
        <taxon>Eukaryota</taxon>
        <taxon>Fungi</taxon>
        <taxon>Dikarya</taxon>
        <taxon>Ascomycota</taxon>
        <taxon>Pezizomycotina</taxon>
        <taxon>Eurotiomycetes</taxon>
        <taxon>Eurotiomycetidae</taxon>
        <taxon>Eurotiales</taxon>
        <taxon>Aspergillaceae</taxon>
        <taxon>Penicillium</taxon>
    </lineage>
</organism>
<comment type="caution">
    <text evidence="3">The sequence shown here is derived from an EMBL/GenBank/DDBJ whole genome shotgun (WGS) entry which is preliminary data.</text>
</comment>
<feature type="region of interest" description="Disordered" evidence="1">
    <location>
        <begin position="149"/>
        <end position="169"/>
    </location>
</feature>
<feature type="domain" description="STEEP1" evidence="2">
    <location>
        <begin position="8"/>
        <end position="155"/>
    </location>
</feature>
<name>A0A9W9JVA4_9EURO</name>
<dbReference type="EMBL" id="JAPQKH010000008">
    <property type="protein sequence ID" value="KAJ5083144.1"/>
    <property type="molecule type" value="Genomic_DNA"/>
</dbReference>
<reference evidence="3" key="1">
    <citation type="submission" date="2022-11" db="EMBL/GenBank/DDBJ databases">
        <authorList>
            <person name="Petersen C."/>
        </authorList>
    </citation>
    <scope>NUCLEOTIDE SEQUENCE</scope>
    <source>
        <strain evidence="3">IBT 30069</strain>
    </source>
</reference>
<evidence type="ECO:0000256" key="1">
    <source>
        <dbReference type="SAM" id="MobiDB-lite"/>
    </source>
</evidence>
<accession>A0A9W9JVA4</accession>
<dbReference type="AlphaFoldDB" id="A0A9W9JVA4"/>
<evidence type="ECO:0000313" key="4">
    <source>
        <dbReference type="Proteomes" id="UP001149165"/>
    </source>
</evidence>
<dbReference type="Pfam" id="PF25809">
    <property type="entry name" value="STEEP1"/>
    <property type="match status" value="1"/>
</dbReference>
<sequence length="169" mass="19229">MTSEQPRLQIRTQHCTFCNHLLLATTRNLKALPTRKGEAKDKAVILPLEKNETELEDEDTTTISKSQSKHVTLLLSTSIPDRRATLIRREDGIEKRILVRCGRCRVVMGYFLDEAHYDGAGLQVRRTDEGERQDEKRFPAVYVLPGAVVDTDSMGESGSDEEWKRWAGE</sequence>
<evidence type="ECO:0000313" key="3">
    <source>
        <dbReference type="EMBL" id="KAJ5083144.1"/>
    </source>
</evidence>
<proteinExistence type="predicted"/>
<gene>
    <name evidence="3" type="ORF">N7456_012571</name>
</gene>
<dbReference type="Proteomes" id="UP001149165">
    <property type="component" value="Unassembled WGS sequence"/>
</dbReference>
<keyword evidence="4" id="KW-1185">Reference proteome</keyword>
<reference evidence="3" key="2">
    <citation type="journal article" date="2023" name="IMA Fungus">
        <title>Comparative genomic study of the Penicillium genus elucidates a diverse pangenome and 15 lateral gene transfer events.</title>
        <authorList>
            <person name="Petersen C."/>
            <person name="Sorensen T."/>
            <person name="Nielsen M.R."/>
            <person name="Sondergaard T.E."/>
            <person name="Sorensen J.L."/>
            <person name="Fitzpatrick D.A."/>
            <person name="Frisvad J.C."/>
            <person name="Nielsen K.L."/>
        </authorList>
    </citation>
    <scope>NUCLEOTIDE SEQUENCE</scope>
    <source>
        <strain evidence="3">IBT 30069</strain>
    </source>
</reference>
<protein>
    <recommendedName>
        <fullName evidence="2">STEEP1 domain-containing protein</fullName>
    </recommendedName>
</protein>
<dbReference type="OrthoDB" id="418131at2759"/>